<dbReference type="EMBL" id="FNLO01000012">
    <property type="protein sequence ID" value="SDV50473.1"/>
    <property type="molecule type" value="Genomic_DNA"/>
</dbReference>
<dbReference type="STRING" id="1770053.SAMN05216551_1128"/>
<organism evidence="1 2">
    <name type="scientific">Chitinasiproducens palmae</name>
    <dbReference type="NCBI Taxonomy" id="1770053"/>
    <lineage>
        <taxon>Bacteria</taxon>
        <taxon>Pseudomonadati</taxon>
        <taxon>Pseudomonadota</taxon>
        <taxon>Betaproteobacteria</taxon>
        <taxon>Burkholderiales</taxon>
        <taxon>Burkholderiaceae</taxon>
        <taxon>Chitinasiproducens</taxon>
    </lineage>
</organism>
<dbReference type="Proteomes" id="UP000243719">
    <property type="component" value="Unassembled WGS sequence"/>
</dbReference>
<protein>
    <submittedName>
        <fullName evidence="1">Uncharacterized protein</fullName>
    </submittedName>
</protein>
<dbReference type="AlphaFoldDB" id="A0A1H2PTP4"/>
<name>A0A1H2PTP4_9BURK</name>
<proteinExistence type="predicted"/>
<gene>
    <name evidence="1" type="ORF">SAMN05216551_1128</name>
</gene>
<sequence length="75" mass="8143">MRVTFVTACILARENHKIVDGELAPVHPVPVQRICTGYSCQNDPIQAVANPPDEIVGNVGKTRPRRVHVSASNKA</sequence>
<reference evidence="2" key="1">
    <citation type="submission" date="2016-09" db="EMBL/GenBank/DDBJ databases">
        <authorList>
            <person name="Varghese N."/>
            <person name="Submissions S."/>
        </authorList>
    </citation>
    <scope>NUCLEOTIDE SEQUENCE [LARGE SCALE GENOMIC DNA]</scope>
    <source>
        <strain evidence="2">JS23</strain>
    </source>
</reference>
<evidence type="ECO:0000313" key="1">
    <source>
        <dbReference type="EMBL" id="SDV50473.1"/>
    </source>
</evidence>
<evidence type="ECO:0000313" key="2">
    <source>
        <dbReference type="Proteomes" id="UP000243719"/>
    </source>
</evidence>
<accession>A0A1H2PTP4</accession>
<keyword evidence="2" id="KW-1185">Reference proteome</keyword>